<feature type="region of interest" description="Disordered" evidence="1">
    <location>
        <begin position="72"/>
        <end position="101"/>
    </location>
</feature>
<dbReference type="EMBL" id="JAANNP010000008">
    <property type="protein sequence ID" value="NHC14646.1"/>
    <property type="molecule type" value="Genomic_DNA"/>
</dbReference>
<organism evidence="2 3">
    <name type="scientific">Motilibacter deserti</name>
    <dbReference type="NCBI Taxonomy" id="2714956"/>
    <lineage>
        <taxon>Bacteria</taxon>
        <taxon>Bacillati</taxon>
        <taxon>Actinomycetota</taxon>
        <taxon>Actinomycetes</taxon>
        <taxon>Motilibacterales</taxon>
        <taxon>Motilibacteraceae</taxon>
        <taxon>Motilibacter</taxon>
    </lineage>
</organism>
<evidence type="ECO:0000313" key="2">
    <source>
        <dbReference type="EMBL" id="NHC14646.1"/>
    </source>
</evidence>
<reference evidence="2 3" key="1">
    <citation type="submission" date="2020-03" db="EMBL/GenBank/DDBJ databases">
        <title>Two novel Motilibacter sp.</title>
        <authorList>
            <person name="Liu S."/>
        </authorList>
    </citation>
    <scope>NUCLEOTIDE SEQUENCE [LARGE SCALE GENOMIC DNA]</scope>
    <source>
        <strain evidence="2 3">E257</strain>
    </source>
</reference>
<gene>
    <name evidence="2" type="ORF">G9H71_12735</name>
</gene>
<keyword evidence="3" id="KW-1185">Reference proteome</keyword>
<comment type="caution">
    <text evidence="2">The sequence shown here is derived from an EMBL/GenBank/DDBJ whole genome shotgun (WGS) entry which is preliminary data.</text>
</comment>
<protein>
    <submittedName>
        <fullName evidence="2">Uncharacterized protein</fullName>
    </submittedName>
</protein>
<evidence type="ECO:0000313" key="3">
    <source>
        <dbReference type="Proteomes" id="UP000800981"/>
    </source>
</evidence>
<accession>A0ABX0GX18</accession>
<dbReference type="Proteomes" id="UP000800981">
    <property type="component" value="Unassembled WGS sequence"/>
</dbReference>
<sequence>MSRLRWRKSSSADGVVTLADPSGRITIEKHTHHYGPWLIKDTWLDERAGETEVSEAEAKRLAEEYLDTAASGPSAVWTTGGEAGAPVTGPSRVPVPVPPQGGPELKAALELLRLPDTPRNRAAISALADALREYP</sequence>
<name>A0ABX0GX18_9ACTN</name>
<proteinExistence type="predicted"/>
<evidence type="ECO:0000256" key="1">
    <source>
        <dbReference type="SAM" id="MobiDB-lite"/>
    </source>
</evidence>
<dbReference type="RefSeq" id="WP_166282368.1">
    <property type="nucleotide sequence ID" value="NZ_JAANNP010000008.1"/>
</dbReference>